<reference evidence="3 4" key="1">
    <citation type="submission" date="2019-03" db="EMBL/GenBank/DDBJ databases">
        <title>Genome Sequencing and Assembly of Various Microbes Isolated from Partially Reclaimed Soil and Acid Mine Drainage (AMD) Site.</title>
        <authorList>
            <person name="Steinbock B."/>
            <person name="Bechtold R."/>
            <person name="Sevigny J.L."/>
            <person name="Thomas D."/>
            <person name="Cuthill L.R."/>
            <person name="Aveiro Johannsen E.J."/>
            <person name="Thomas K."/>
            <person name="Ghosh A."/>
        </authorList>
    </citation>
    <scope>NUCLEOTIDE SEQUENCE [LARGE SCALE GENOMIC DNA]</scope>
    <source>
        <strain evidence="3 4">S-A1</strain>
    </source>
</reference>
<dbReference type="GO" id="GO:0016757">
    <property type="term" value="F:glycosyltransferase activity"/>
    <property type="evidence" value="ECO:0007669"/>
    <property type="project" value="TreeGrafter"/>
</dbReference>
<evidence type="ECO:0000259" key="2">
    <source>
        <dbReference type="Pfam" id="PF00534"/>
    </source>
</evidence>
<dbReference type="RefSeq" id="WP_133348641.1">
    <property type="nucleotide sequence ID" value="NZ_SMZQ01000004.1"/>
</dbReference>
<dbReference type="SUPFAM" id="SSF53756">
    <property type="entry name" value="UDP-Glycosyltransferase/glycogen phosphorylase"/>
    <property type="match status" value="1"/>
</dbReference>
<dbReference type="AlphaFoldDB" id="A0A4R5Y3A6"/>
<proteinExistence type="predicted"/>
<keyword evidence="1 3" id="KW-0808">Transferase</keyword>
<protein>
    <submittedName>
        <fullName evidence="3">Glycosyltransferase</fullName>
    </submittedName>
</protein>
<feature type="domain" description="Glycosyl transferase family 1" evidence="2">
    <location>
        <begin position="164"/>
        <end position="284"/>
    </location>
</feature>
<evidence type="ECO:0000313" key="3">
    <source>
        <dbReference type="EMBL" id="TDL38027.1"/>
    </source>
</evidence>
<dbReference type="EMBL" id="SMZQ01000004">
    <property type="protein sequence ID" value="TDL38027.1"/>
    <property type="molecule type" value="Genomic_DNA"/>
</dbReference>
<dbReference type="OrthoDB" id="9765330at2"/>
<dbReference type="PANTHER" id="PTHR46401">
    <property type="entry name" value="GLYCOSYLTRANSFERASE WBBK-RELATED"/>
    <property type="match status" value="1"/>
</dbReference>
<dbReference type="Proteomes" id="UP000294621">
    <property type="component" value="Unassembled WGS sequence"/>
</dbReference>
<organism evidence="3 4">
    <name type="scientific">Arthrobacter nitrophenolicus</name>
    <dbReference type="NCBI Taxonomy" id="683150"/>
    <lineage>
        <taxon>Bacteria</taxon>
        <taxon>Bacillati</taxon>
        <taxon>Actinomycetota</taxon>
        <taxon>Actinomycetes</taxon>
        <taxon>Micrococcales</taxon>
        <taxon>Micrococcaceae</taxon>
        <taxon>Arthrobacter</taxon>
    </lineage>
</organism>
<dbReference type="Pfam" id="PF00534">
    <property type="entry name" value="Glycos_transf_1"/>
    <property type="match status" value="1"/>
</dbReference>
<name>A0A4R5Y3A6_9MICC</name>
<sequence>MRRIRLLVPGNIHHHSGGNAYNAKLVRGMTQLGADVEVVPVDGAWPEPSAKDRRRFGGLIGAWGPEAEQEPAVDIVDGLVAVGVPDELEYAAKAGQHAWVLAHMTVDVTEDPGPLKREARSMRAASGIISTSTSTAAILRERHGLAGIRVALPGVDPAPVASGSRPPHLIVVAAHLPNKDQLLTVEALALLKDLVWSAAMVGSDQADPAYAAEVRSAVASNGLDDRLRITGELLGDALERAWDAADLSLLVSRVEAFGMVVTESLARGIPVVVRQGTGAEEALGLAGLMNDDGGARLPGAAVPLVPGDRENPARLAGVLRRWLQDQAAKDEWRAAALAARDRLPGWDQTARTVLDAVEPGRATG</sequence>
<dbReference type="PANTHER" id="PTHR46401:SF2">
    <property type="entry name" value="GLYCOSYLTRANSFERASE WBBK-RELATED"/>
    <property type="match status" value="1"/>
</dbReference>
<evidence type="ECO:0000313" key="4">
    <source>
        <dbReference type="Proteomes" id="UP000294621"/>
    </source>
</evidence>
<gene>
    <name evidence="3" type="ORF">E2R57_09925</name>
</gene>
<dbReference type="Gene3D" id="3.40.50.2000">
    <property type="entry name" value="Glycogen Phosphorylase B"/>
    <property type="match status" value="1"/>
</dbReference>
<dbReference type="CDD" id="cd03801">
    <property type="entry name" value="GT4_PimA-like"/>
    <property type="match status" value="1"/>
</dbReference>
<dbReference type="InterPro" id="IPR001296">
    <property type="entry name" value="Glyco_trans_1"/>
</dbReference>
<evidence type="ECO:0000256" key="1">
    <source>
        <dbReference type="ARBA" id="ARBA00022679"/>
    </source>
</evidence>
<dbReference type="GO" id="GO:0009103">
    <property type="term" value="P:lipopolysaccharide biosynthetic process"/>
    <property type="evidence" value="ECO:0007669"/>
    <property type="project" value="TreeGrafter"/>
</dbReference>
<accession>A0A4R5Y3A6</accession>
<comment type="caution">
    <text evidence="3">The sequence shown here is derived from an EMBL/GenBank/DDBJ whole genome shotgun (WGS) entry which is preliminary data.</text>
</comment>